<protein>
    <submittedName>
        <fullName evidence="2">Uncharacterized protein</fullName>
    </submittedName>
</protein>
<sequence>MTSFWNRRGMRLAAAACLAISTMAAPAAAQVRQVDGNLWMESTTEQKQAYLVGVVNVLSVNQALRQKRGTADASDPLSRYLAAADRQSIAQMQASLDSYYANSANRSVPVLGALWRASVAAR</sequence>
<feature type="signal peptide" evidence="1">
    <location>
        <begin position="1"/>
        <end position="29"/>
    </location>
</feature>
<feature type="chain" id="PRO_5028921697" evidence="1">
    <location>
        <begin position="30"/>
        <end position="122"/>
    </location>
</feature>
<evidence type="ECO:0000313" key="3">
    <source>
        <dbReference type="Proteomes" id="UP000515297"/>
    </source>
</evidence>
<reference evidence="2 3" key="1">
    <citation type="submission" date="2020-08" db="EMBL/GenBank/DDBJ databases">
        <authorList>
            <person name="Liu G."/>
            <person name="Sun C."/>
        </authorList>
    </citation>
    <scope>NUCLEOTIDE SEQUENCE [LARGE SCALE GENOMIC DNA]</scope>
    <source>
        <strain evidence="2 3">OT19</strain>
    </source>
</reference>
<dbReference type="RefSeq" id="WP_185883577.1">
    <property type="nucleotide sequence ID" value="NZ_CP060052.1"/>
</dbReference>
<proteinExistence type="predicted"/>
<evidence type="ECO:0000256" key="1">
    <source>
        <dbReference type="SAM" id="SignalP"/>
    </source>
</evidence>
<dbReference type="AlphaFoldDB" id="A0A7G6VRB8"/>
<dbReference type="EMBL" id="CP060052">
    <property type="protein sequence ID" value="QNE04283.1"/>
    <property type="molecule type" value="Genomic_DNA"/>
</dbReference>
<gene>
    <name evidence="2" type="ORF">H4O24_09800</name>
</gene>
<evidence type="ECO:0000313" key="2">
    <source>
        <dbReference type="EMBL" id="QNE04283.1"/>
    </source>
</evidence>
<organism evidence="2 3">
    <name type="scientific">Croceicoccus marinus</name>
    <dbReference type="NCBI Taxonomy" id="450378"/>
    <lineage>
        <taxon>Bacteria</taxon>
        <taxon>Pseudomonadati</taxon>
        <taxon>Pseudomonadota</taxon>
        <taxon>Alphaproteobacteria</taxon>
        <taxon>Sphingomonadales</taxon>
        <taxon>Erythrobacteraceae</taxon>
        <taxon>Croceicoccus</taxon>
    </lineage>
</organism>
<accession>A0A7G6VRB8</accession>
<name>A0A7G6VRB8_9SPHN</name>
<keyword evidence="1" id="KW-0732">Signal</keyword>
<dbReference type="Proteomes" id="UP000515297">
    <property type="component" value="Chromosome"/>
</dbReference>